<organism evidence="2 3">
    <name type="scientific">Pleurodeles waltl</name>
    <name type="common">Iberian ribbed newt</name>
    <dbReference type="NCBI Taxonomy" id="8319"/>
    <lineage>
        <taxon>Eukaryota</taxon>
        <taxon>Metazoa</taxon>
        <taxon>Chordata</taxon>
        <taxon>Craniata</taxon>
        <taxon>Vertebrata</taxon>
        <taxon>Euteleostomi</taxon>
        <taxon>Amphibia</taxon>
        <taxon>Batrachia</taxon>
        <taxon>Caudata</taxon>
        <taxon>Salamandroidea</taxon>
        <taxon>Salamandridae</taxon>
        <taxon>Pleurodelinae</taxon>
        <taxon>Pleurodeles</taxon>
    </lineage>
</organism>
<dbReference type="AlphaFoldDB" id="A0AAV7MI43"/>
<evidence type="ECO:0000313" key="2">
    <source>
        <dbReference type="EMBL" id="KAJ1103212.1"/>
    </source>
</evidence>
<feature type="region of interest" description="Disordered" evidence="1">
    <location>
        <begin position="96"/>
        <end position="149"/>
    </location>
</feature>
<sequence>MAEVRVRVWHPLPLKTAVTEKIHKPEPGSQCPVSGGGTGLFQPCTCRRTERLRGMTGTSRGVLTPDPWVTHCGTRSSRDLCLYGTKIHSLYPHIPRCSHPSDKREPTLQTWSETRPKPLGAARAARDHRTAGKLSKRELSTGPEEGEHE</sequence>
<feature type="compositionally biased region" description="Basic and acidic residues" evidence="1">
    <location>
        <begin position="124"/>
        <end position="149"/>
    </location>
</feature>
<evidence type="ECO:0000313" key="3">
    <source>
        <dbReference type="Proteomes" id="UP001066276"/>
    </source>
</evidence>
<name>A0AAV7MI43_PLEWA</name>
<keyword evidence="3" id="KW-1185">Reference proteome</keyword>
<accession>A0AAV7MI43</accession>
<gene>
    <name evidence="2" type="ORF">NDU88_000639</name>
</gene>
<proteinExistence type="predicted"/>
<reference evidence="2" key="1">
    <citation type="journal article" date="2022" name="bioRxiv">
        <title>Sequencing and chromosome-scale assembly of the giantPleurodeles waltlgenome.</title>
        <authorList>
            <person name="Brown T."/>
            <person name="Elewa A."/>
            <person name="Iarovenko S."/>
            <person name="Subramanian E."/>
            <person name="Araus A.J."/>
            <person name="Petzold A."/>
            <person name="Susuki M."/>
            <person name="Suzuki K.-i.T."/>
            <person name="Hayashi T."/>
            <person name="Toyoda A."/>
            <person name="Oliveira C."/>
            <person name="Osipova E."/>
            <person name="Leigh N.D."/>
            <person name="Simon A."/>
            <person name="Yun M.H."/>
        </authorList>
    </citation>
    <scope>NUCLEOTIDE SEQUENCE</scope>
    <source>
        <strain evidence="2">20211129_DDA</strain>
        <tissue evidence="2">Liver</tissue>
    </source>
</reference>
<comment type="caution">
    <text evidence="2">The sequence shown here is derived from an EMBL/GenBank/DDBJ whole genome shotgun (WGS) entry which is preliminary data.</text>
</comment>
<dbReference type="EMBL" id="JANPWB010000013">
    <property type="protein sequence ID" value="KAJ1103212.1"/>
    <property type="molecule type" value="Genomic_DNA"/>
</dbReference>
<protein>
    <submittedName>
        <fullName evidence="2">Uncharacterized protein</fullName>
    </submittedName>
</protein>
<dbReference type="Proteomes" id="UP001066276">
    <property type="component" value="Chromosome 9"/>
</dbReference>
<evidence type="ECO:0000256" key="1">
    <source>
        <dbReference type="SAM" id="MobiDB-lite"/>
    </source>
</evidence>